<dbReference type="InterPro" id="IPR002109">
    <property type="entry name" value="Glutaredoxin"/>
</dbReference>
<evidence type="ECO:0000313" key="4">
    <source>
        <dbReference type="Proteomes" id="UP000030645"/>
    </source>
</evidence>
<reference evidence="4" key="1">
    <citation type="submission" date="2013-01" db="EMBL/GenBank/DDBJ databases">
        <title>Draft Genome Sequence of a Mulberry Tree, Morus notabilis C.K. Schneid.</title>
        <authorList>
            <person name="He N."/>
            <person name="Zhao S."/>
        </authorList>
    </citation>
    <scope>NUCLEOTIDE SEQUENCE</scope>
</reference>
<dbReference type="KEGG" id="mnt:21390339"/>
<dbReference type="PROSITE" id="PS51354">
    <property type="entry name" value="GLUTAREDOXIN_2"/>
    <property type="match status" value="1"/>
</dbReference>
<evidence type="ECO:0000256" key="1">
    <source>
        <dbReference type="SAM" id="MobiDB-lite"/>
    </source>
</evidence>
<dbReference type="PANTHER" id="PTHR45669">
    <property type="entry name" value="GLUTAREDOXIN DOMAIN-CONTAINING CYSTEINE-RICH PROTEIN CG12206-RELATED"/>
    <property type="match status" value="1"/>
</dbReference>
<dbReference type="Pfam" id="PF00462">
    <property type="entry name" value="Glutaredoxin"/>
    <property type="match status" value="1"/>
</dbReference>
<protein>
    <recommendedName>
        <fullName evidence="2">Glutaredoxin domain-containing protein</fullName>
    </recommendedName>
</protein>
<dbReference type="EMBL" id="KE343432">
    <property type="protein sequence ID" value="EXB29250.1"/>
    <property type="molecule type" value="Genomic_DNA"/>
</dbReference>
<dbReference type="OrthoDB" id="423313at2759"/>
<gene>
    <name evidence="3" type="ORF">L484_006924</name>
</gene>
<dbReference type="Gene3D" id="3.40.30.10">
    <property type="entry name" value="Glutaredoxin"/>
    <property type="match status" value="1"/>
</dbReference>
<dbReference type="Pfam" id="PF23733">
    <property type="entry name" value="GRXCR1-2_C"/>
    <property type="match status" value="1"/>
</dbReference>
<organism evidence="3 4">
    <name type="scientific">Morus notabilis</name>
    <dbReference type="NCBI Taxonomy" id="981085"/>
    <lineage>
        <taxon>Eukaryota</taxon>
        <taxon>Viridiplantae</taxon>
        <taxon>Streptophyta</taxon>
        <taxon>Embryophyta</taxon>
        <taxon>Tracheophyta</taxon>
        <taxon>Spermatophyta</taxon>
        <taxon>Magnoliopsida</taxon>
        <taxon>eudicotyledons</taxon>
        <taxon>Gunneridae</taxon>
        <taxon>Pentapetalae</taxon>
        <taxon>rosids</taxon>
        <taxon>fabids</taxon>
        <taxon>Rosales</taxon>
        <taxon>Moraceae</taxon>
        <taxon>Moreae</taxon>
        <taxon>Morus</taxon>
    </lineage>
</organism>
<dbReference type="Proteomes" id="UP000030645">
    <property type="component" value="Unassembled WGS sequence"/>
</dbReference>
<feature type="domain" description="Glutaredoxin" evidence="2">
    <location>
        <begin position="95"/>
        <end position="160"/>
    </location>
</feature>
<evidence type="ECO:0000313" key="3">
    <source>
        <dbReference type="EMBL" id="EXB29250.1"/>
    </source>
</evidence>
<dbReference type="InterPro" id="IPR036249">
    <property type="entry name" value="Thioredoxin-like_sf"/>
</dbReference>
<dbReference type="SUPFAM" id="SSF52833">
    <property type="entry name" value="Thioredoxin-like"/>
    <property type="match status" value="1"/>
</dbReference>
<dbReference type="PANTHER" id="PTHR45669:SF36">
    <property type="entry name" value="GLUTAREDOXIN DOMAIN-CONTAINING PROTEIN"/>
    <property type="match status" value="1"/>
</dbReference>
<feature type="region of interest" description="Disordered" evidence="1">
    <location>
        <begin position="1"/>
        <end position="26"/>
    </location>
</feature>
<sequence>MWSPWLMRSPSRAPRPKSKNPTSFSCSSFKDIQSLLQEEQPEPESDFGLLSPRRASIFHRVRISNSILRLWTAAHNRGPAHHSPTLPDGDQRVVIFYTSLRVVRQTFEDCRAVRSILRGFRVPIDERDVSMDAQSLDELQGIIGCKNLSLPMVFIGGRCVGGAEEIRRLHECGELKRLIQGLPVVDPRGCDCCGGLRFVVCDECDGSHKVYMDKCGFRTCVACNENGLTRCPSCSTARFRHKQT</sequence>
<name>W9QN43_9ROSA</name>
<dbReference type="eggNOG" id="KOG2824">
    <property type="taxonomic scope" value="Eukaryota"/>
</dbReference>
<dbReference type="CDD" id="cd03031">
    <property type="entry name" value="GRX_GRX_like"/>
    <property type="match status" value="1"/>
</dbReference>
<keyword evidence="4" id="KW-1185">Reference proteome</keyword>
<accession>W9QN43</accession>
<proteinExistence type="predicted"/>
<dbReference type="AlphaFoldDB" id="W9QN43"/>
<evidence type="ECO:0000259" key="2">
    <source>
        <dbReference type="Pfam" id="PF00462"/>
    </source>
</evidence>